<dbReference type="GO" id="GO:0005739">
    <property type="term" value="C:mitochondrion"/>
    <property type="evidence" value="ECO:0007669"/>
    <property type="project" value="TreeGrafter"/>
</dbReference>
<comment type="subcellular location">
    <subcellularLocation>
        <location evidence="1">Membrane</location>
        <topology evidence="1">Multi-pass membrane protein</topology>
    </subcellularLocation>
</comment>
<evidence type="ECO:0000256" key="1">
    <source>
        <dbReference type="ARBA" id="ARBA00004141"/>
    </source>
</evidence>
<keyword evidence="4 8" id="KW-1133">Transmembrane helix</keyword>
<evidence type="ECO:0000256" key="2">
    <source>
        <dbReference type="ARBA" id="ARBA00008444"/>
    </source>
</evidence>
<reference evidence="9 10" key="1">
    <citation type="journal article" date="2023" name="BMC Biol.">
        <title>The compact genome of the sponge Oopsacas minuta (Hexactinellida) is lacking key metazoan core genes.</title>
        <authorList>
            <person name="Santini S."/>
            <person name="Schenkelaars Q."/>
            <person name="Jourda C."/>
            <person name="Duchesne M."/>
            <person name="Belahbib H."/>
            <person name="Rocher C."/>
            <person name="Selva M."/>
            <person name="Riesgo A."/>
            <person name="Vervoort M."/>
            <person name="Leys S.P."/>
            <person name="Kodjabachian L."/>
            <person name="Le Bivic A."/>
            <person name="Borchiellini C."/>
            <person name="Claverie J.M."/>
            <person name="Renard E."/>
        </authorList>
    </citation>
    <scope>NUCLEOTIDE SEQUENCE [LARGE SCALE GENOMIC DNA]</scope>
    <source>
        <strain evidence="9">SPO-2</strain>
    </source>
</reference>
<evidence type="ECO:0000313" key="10">
    <source>
        <dbReference type="Proteomes" id="UP001165289"/>
    </source>
</evidence>
<protein>
    <recommendedName>
        <fullName evidence="6">Complex I assembly factor TIMMDC1, mitochondrial</fullName>
    </recommendedName>
    <alternativeName>
        <fullName evidence="7">Translocase of inner mitochondrial membrane domain-containing protein 1</fullName>
    </alternativeName>
</protein>
<feature type="transmembrane region" description="Helical" evidence="8">
    <location>
        <begin position="95"/>
        <end position="116"/>
    </location>
</feature>
<dbReference type="GO" id="GO:0032981">
    <property type="term" value="P:mitochondrial respiratory chain complex I assembly"/>
    <property type="evidence" value="ECO:0007669"/>
    <property type="project" value="InterPro"/>
</dbReference>
<dbReference type="PANTHER" id="PTHR13002:SF1">
    <property type="entry name" value="COMPLEX I ASSEMBLY FACTOR TIMMDC1, MITOCHONDRIAL"/>
    <property type="match status" value="1"/>
</dbReference>
<organism evidence="9 10">
    <name type="scientific">Oopsacas minuta</name>
    <dbReference type="NCBI Taxonomy" id="111878"/>
    <lineage>
        <taxon>Eukaryota</taxon>
        <taxon>Metazoa</taxon>
        <taxon>Porifera</taxon>
        <taxon>Hexactinellida</taxon>
        <taxon>Hexasterophora</taxon>
        <taxon>Lyssacinosida</taxon>
        <taxon>Leucopsacidae</taxon>
        <taxon>Oopsacas</taxon>
    </lineage>
</organism>
<feature type="transmembrane region" description="Helical" evidence="8">
    <location>
        <begin position="146"/>
        <end position="166"/>
    </location>
</feature>
<dbReference type="AlphaFoldDB" id="A0AAV7JU46"/>
<dbReference type="InterPro" id="IPR055299">
    <property type="entry name" value="TIMMDC1"/>
</dbReference>
<feature type="transmembrane region" description="Helical" evidence="8">
    <location>
        <begin position="34"/>
        <end position="53"/>
    </location>
</feature>
<sequence>METEYKPVNPNWERVKSRLSPYRNKTPTREMRQWSLNVLATTFVGVFLGAKIGGRFLRERFIHYSKAQVYHTVVDARRRMHSYSVRGAVNLGTKWGWKVGIFTAVYSGVQISLGIYRDRKDVLNYVCAGAVAGPLFYVVRGIRPMVGGAFVGMILSVPLGMVGWILDSIIDWFEKDKSENTQETIEEDEE</sequence>
<accession>A0AAV7JU46</accession>
<evidence type="ECO:0000256" key="5">
    <source>
        <dbReference type="ARBA" id="ARBA00023136"/>
    </source>
</evidence>
<comment type="similarity">
    <text evidence="2">Belongs to the Tim17/Tim22/Tim23 family.</text>
</comment>
<keyword evidence="3 8" id="KW-0812">Transmembrane</keyword>
<comment type="caution">
    <text evidence="9">The sequence shown here is derived from an EMBL/GenBank/DDBJ whole genome shotgun (WGS) entry which is preliminary data.</text>
</comment>
<evidence type="ECO:0000256" key="6">
    <source>
        <dbReference type="ARBA" id="ARBA00040778"/>
    </source>
</evidence>
<evidence type="ECO:0000256" key="8">
    <source>
        <dbReference type="SAM" id="Phobius"/>
    </source>
</evidence>
<dbReference type="GO" id="GO:0016020">
    <property type="term" value="C:membrane"/>
    <property type="evidence" value="ECO:0007669"/>
    <property type="project" value="UniProtKB-SubCell"/>
</dbReference>
<keyword evidence="10" id="KW-1185">Reference proteome</keyword>
<proteinExistence type="inferred from homology"/>
<dbReference type="EMBL" id="JAKMXF010000299">
    <property type="protein sequence ID" value="KAI6652302.1"/>
    <property type="molecule type" value="Genomic_DNA"/>
</dbReference>
<evidence type="ECO:0000256" key="4">
    <source>
        <dbReference type="ARBA" id="ARBA00022989"/>
    </source>
</evidence>
<evidence type="ECO:0000256" key="3">
    <source>
        <dbReference type="ARBA" id="ARBA00022692"/>
    </source>
</evidence>
<dbReference type="PANTHER" id="PTHR13002">
    <property type="entry name" value="C3ORF1 PROTEIN-RELATED"/>
    <property type="match status" value="1"/>
</dbReference>
<name>A0AAV7JU46_9METZ</name>
<evidence type="ECO:0000313" key="9">
    <source>
        <dbReference type="EMBL" id="KAI6652302.1"/>
    </source>
</evidence>
<feature type="transmembrane region" description="Helical" evidence="8">
    <location>
        <begin position="122"/>
        <end position="139"/>
    </location>
</feature>
<dbReference type="Proteomes" id="UP001165289">
    <property type="component" value="Unassembled WGS sequence"/>
</dbReference>
<keyword evidence="5 8" id="KW-0472">Membrane</keyword>
<gene>
    <name evidence="9" type="ORF">LOD99_7317</name>
</gene>
<dbReference type="Pfam" id="PF02466">
    <property type="entry name" value="Tim17"/>
    <property type="match status" value="1"/>
</dbReference>
<evidence type="ECO:0000256" key="7">
    <source>
        <dbReference type="ARBA" id="ARBA00041344"/>
    </source>
</evidence>